<name>A0ABW4FEZ5_9PSEU</name>
<evidence type="ECO:0000313" key="2">
    <source>
        <dbReference type="Proteomes" id="UP001597145"/>
    </source>
</evidence>
<reference evidence="2" key="1">
    <citation type="journal article" date="2019" name="Int. J. Syst. Evol. Microbiol.">
        <title>The Global Catalogue of Microorganisms (GCM) 10K type strain sequencing project: providing services to taxonomists for standard genome sequencing and annotation.</title>
        <authorList>
            <consortium name="The Broad Institute Genomics Platform"/>
            <consortium name="The Broad Institute Genome Sequencing Center for Infectious Disease"/>
            <person name="Wu L."/>
            <person name="Ma J."/>
        </authorList>
    </citation>
    <scope>NUCLEOTIDE SEQUENCE [LARGE SCALE GENOMIC DNA]</scope>
    <source>
        <strain evidence="2">JCM 12165</strain>
    </source>
</reference>
<dbReference type="RefSeq" id="WP_343984962.1">
    <property type="nucleotide sequence ID" value="NZ_BAAAJG010000025.1"/>
</dbReference>
<dbReference type="Proteomes" id="UP001597145">
    <property type="component" value="Unassembled WGS sequence"/>
</dbReference>
<keyword evidence="2" id="KW-1185">Reference proteome</keyword>
<evidence type="ECO:0000313" key="1">
    <source>
        <dbReference type="EMBL" id="MFD1528799.1"/>
    </source>
</evidence>
<comment type="caution">
    <text evidence="1">The sequence shown here is derived from an EMBL/GenBank/DDBJ whole genome shotgun (WGS) entry which is preliminary data.</text>
</comment>
<proteinExistence type="predicted"/>
<gene>
    <name evidence="1" type="ORF">ACFSCY_05025</name>
</gene>
<sequence length="89" mass="9442">MPRDVHLHPDRLGAHAVTAAELSEELRALLHGGPTEARTPDEERVQAAVLRAVRELAALGAALAGAAAEHEAADRSVVQSFRQVLHGEP</sequence>
<accession>A0ABW4FEZ5</accession>
<dbReference type="EMBL" id="JBHUCP010000003">
    <property type="protein sequence ID" value="MFD1528799.1"/>
    <property type="molecule type" value="Genomic_DNA"/>
</dbReference>
<protein>
    <submittedName>
        <fullName evidence="1">Uncharacterized protein</fullName>
    </submittedName>
</protein>
<organism evidence="1 2">
    <name type="scientific">Pseudonocardia aurantiaca</name>
    <dbReference type="NCBI Taxonomy" id="75290"/>
    <lineage>
        <taxon>Bacteria</taxon>
        <taxon>Bacillati</taxon>
        <taxon>Actinomycetota</taxon>
        <taxon>Actinomycetes</taxon>
        <taxon>Pseudonocardiales</taxon>
        <taxon>Pseudonocardiaceae</taxon>
        <taxon>Pseudonocardia</taxon>
    </lineage>
</organism>